<comment type="subcellular location">
    <subcellularLocation>
        <location evidence="1 7">Cell membrane</location>
        <topology evidence="1 7">Multi-pass membrane protein</topology>
    </subcellularLocation>
</comment>
<evidence type="ECO:0000256" key="1">
    <source>
        <dbReference type="ARBA" id="ARBA00004651"/>
    </source>
</evidence>
<protein>
    <submittedName>
        <fullName evidence="9">Multidrug efflux SMR transporter</fullName>
    </submittedName>
</protein>
<dbReference type="InterPro" id="IPR045324">
    <property type="entry name" value="Small_multidrug_res"/>
</dbReference>
<proteinExistence type="inferred from homology"/>
<sequence length="106" mass="11546">MSYLYLVVAVIGEILGTSLLKASNGFTQLFATLGALLSYGICFYFLSLSLKTINLSVAYALWSGIGIVATTAISYFIWKENLNFMTIIGLVLILLGIVLVNLFSNH</sequence>
<dbReference type="Pfam" id="PF00893">
    <property type="entry name" value="Multi_Drug_Res"/>
    <property type="match status" value="1"/>
</dbReference>
<evidence type="ECO:0000256" key="4">
    <source>
        <dbReference type="ARBA" id="ARBA00022692"/>
    </source>
</evidence>
<evidence type="ECO:0000313" key="9">
    <source>
        <dbReference type="EMBL" id="UQS82182.1"/>
    </source>
</evidence>
<evidence type="ECO:0000256" key="2">
    <source>
        <dbReference type="ARBA" id="ARBA00022448"/>
    </source>
</evidence>
<feature type="transmembrane region" description="Helical" evidence="8">
    <location>
        <begin position="26"/>
        <end position="46"/>
    </location>
</feature>
<keyword evidence="10" id="KW-1185">Reference proteome</keyword>
<keyword evidence="3" id="KW-1003">Cell membrane</keyword>
<comment type="similarity">
    <text evidence="7">Belongs to the drug/metabolite transporter (DMT) superfamily. Small multidrug resistance (SMR) (TC 2.A.7.1) family.</text>
</comment>
<feature type="transmembrane region" description="Helical" evidence="8">
    <location>
        <begin position="84"/>
        <end position="103"/>
    </location>
</feature>
<evidence type="ECO:0000256" key="3">
    <source>
        <dbReference type="ARBA" id="ARBA00022475"/>
    </source>
</evidence>
<dbReference type="Proteomes" id="UP000831495">
    <property type="component" value="Chromosome"/>
</dbReference>
<keyword evidence="5 8" id="KW-1133">Transmembrane helix</keyword>
<feature type="transmembrane region" description="Helical" evidence="8">
    <location>
        <begin position="58"/>
        <end position="78"/>
    </location>
</feature>
<dbReference type="InterPro" id="IPR000390">
    <property type="entry name" value="Small_drug/metabolite_transptr"/>
</dbReference>
<keyword evidence="4 7" id="KW-0812">Transmembrane</keyword>
<reference evidence="9" key="1">
    <citation type="journal article" date="2022" name="Int. J. Syst. Evol. Microbiol.">
        <title>Apilactobacillus apisilvae sp. nov., Nicolia spurrieriana gen. nov. sp. nov., Bombilactobacillus folatiphilus sp. nov. and Bombilactobacillus thymidiniphilus sp. nov., four new lactic acid bacterial isolates from stingless bees Tetragonula carbonaria and Austroplebeia australis.</title>
        <authorList>
            <person name="Oliphant S.A."/>
            <person name="Watson-Haigh N.S."/>
            <person name="Sumby K.M."/>
            <person name="Gardner J."/>
            <person name="Groom S."/>
            <person name="Jiranek V."/>
        </authorList>
    </citation>
    <scope>NUCLEOTIDE SEQUENCE</scope>
    <source>
        <strain evidence="9">SG4_D2</strain>
    </source>
</reference>
<dbReference type="RefSeq" id="WP_249514452.1">
    <property type="nucleotide sequence ID" value="NZ_CP093366.1"/>
</dbReference>
<evidence type="ECO:0000256" key="7">
    <source>
        <dbReference type="RuleBase" id="RU003942"/>
    </source>
</evidence>
<keyword evidence="2" id="KW-0813">Transport</keyword>
<keyword evidence="6 8" id="KW-0472">Membrane</keyword>
<dbReference type="PANTHER" id="PTHR30561:SF1">
    <property type="entry name" value="MULTIDRUG TRANSPORTER EMRE"/>
    <property type="match status" value="1"/>
</dbReference>
<gene>
    <name evidence="9" type="ORF">MOO45_00340</name>
</gene>
<evidence type="ECO:0000256" key="6">
    <source>
        <dbReference type="ARBA" id="ARBA00023136"/>
    </source>
</evidence>
<name>A0ABY4P9V6_9LACO</name>
<dbReference type="EMBL" id="CP093366">
    <property type="protein sequence ID" value="UQS82182.1"/>
    <property type="molecule type" value="Genomic_DNA"/>
</dbReference>
<dbReference type="Gene3D" id="1.10.3730.20">
    <property type="match status" value="1"/>
</dbReference>
<dbReference type="PANTHER" id="PTHR30561">
    <property type="entry name" value="SMR FAMILY PROTON-DEPENDENT DRUG EFFLUX TRANSPORTER SUGE"/>
    <property type="match status" value="1"/>
</dbReference>
<dbReference type="InterPro" id="IPR037185">
    <property type="entry name" value="EmrE-like"/>
</dbReference>
<evidence type="ECO:0000256" key="5">
    <source>
        <dbReference type="ARBA" id="ARBA00022989"/>
    </source>
</evidence>
<evidence type="ECO:0000313" key="10">
    <source>
        <dbReference type="Proteomes" id="UP000831495"/>
    </source>
</evidence>
<evidence type="ECO:0000256" key="8">
    <source>
        <dbReference type="SAM" id="Phobius"/>
    </source>
</evidence>
<accession>A0ABY4P9V6</accession>
<organism evidence="9 10">
    <name type="scientific">Bombilactobacillus folatiphilus</name>
    <dbReference type="NCBI Taxonomy" id="2923362"/>
    <lineage>
        <taxon>Bacteria</taxon>
        <taxon>Bacillati</taxon>
        <taxon>Bacillota</taxon>
        <taxon>Bacilli</taxon>
        <taxon>Lactobacillales</taxon>
        <taxon>Lactobacillaceae</taxon>
        <taxon>Bombilactobacillus</taxon>
    </lineage>
</organism>
<dbReference type="SUPFAM" id="SSF103481">
    <property type="entry name" value="Multidrug resistance efflux transporter EmrE"/>
    <property type="match status" value="1"/>
</dbReference>